<gene>
    <name evidence="2" type="ORF">NDU88_008125</name>
</gene>
<evidence type="ECO:0000313" key="3">
    <source>
        <dbReference type="Proteomes" id="UP001066276"/>
    </source>
</evidence>
<dbReference type="Proteomes" id="UP001066276">
    <property type="component" value="Chromosome 2_1"/>
</dbReference>
<proteinExistence type="predicted"/>
<evidence type="ECO:0000313" key="2">
    <source>
        <dbReference type="EMBL" id="KAJ1204347.1"/>
    </source>
</evidence>
<comment type="caution">
    <text evidence="2">The sequence shown here is derived from an EMBL/GenBank/DDBJ whole genome shotgun (WGS) entry which is preliminary data.</text>
</comment>
<accession>A0AAV7VVR5</accession>
<evidence type="ECO:0000256" key="1">
    <source>
        <dbReference type="SAM" id="MobiDB-lite"/>
    </source>
</evidence>
<keyword evidence="3" id="KW-1185">Reference proteome</keyword>
<sequence>MAEGPTAVRPADALPSPSLPLTSLCYRQRLKKRPGVNPTPNLGPALRRENASVARKSAIGLRGGAR</sequence>
<reference evidence="2" key="1">
    <citation type="journal article" date="2022" name="bioRxiv">
        <title>Sequencing and chromosome-scale assembly of the giantPleurodeles waltlgenome.</title>
        <authorList>
            <person name="Brown T."/>
            <person name="Elewa A."/>
            <person name="Iarovenko S."/>
            <person name="Subramanian E."/>
            <person name="Araus A.J."/>
            <person name="Petzold A."/>
            <person name="Susuki M."/>
            <person name="Suzuki K.-i.T."/>
            <person name="Hayashi T."/>
            <person name="Toyoda A."/>
            <person name="Oliveira C."/>
            <person name="Osipova E."/>
            <person name="Leigh N.D."/>
            <person name="Simon A."/>
            <person name="Yun M.H."/>
        </authorList>
    </citation>
    <scope>NUCLEOTIDE SEQUENCE</scope>
    <source>
        <strain evidence="2">20211129_DDA</strain>
        <tissue evidence="2">Liver</tissue>
    </source>
</reference>
<name>A0AAV7VVR5_PLEWA</name>
<feature type="region of interest" description="Disordered" evidence="1">
    <location>
        <begin position="1"/>
        <end position="20"/>
    </location>
</feature>
<feature type="region of interest" description="Disordered" evidence="1">
    <location>
        <begin position="30"/>
        <end position="66"/>
    </location>
</feature>
<dbReference type="EMBL" id="JANPWB010000003">
    <property type="protein sequence ID" value="KAJ1204347.1"/>
    <property type="molecule type" value="Genomic_DNA"/>
</dbReference>
<protein>
    <submittedName>
        <fullName evidence="2">Uncharacterized protein</fullName>
    </submittedName>
</protein>
<dbReference type="AlphaFoldDB" id="A0AAV7VVR5"/>
<organism evidence="2 3">
    <name type="scientific">Pleurodeles waltl</name>
    <name type="common">Iberian ribbed newt</name>
    <dbReference type="NCBI Taxonomy" id="8319"/>
    <lineage>
        <taxon>Eukaryota</taxon>
        <taxon>Metazoa</taxon>
        <taxon>Chordata</taxon>
        <taxon>Craniata</taxon>
        <taxon>Vertebrata</taxon>
        <taxon>Euteleostomi</taxon>
        <taxon>Amphibia</taxon>
        <taxon>Batrachia</taxon>
        <taxon>Caudata</taxon>
        <taxon>Salamandroidea</taxon>
        <taxon>Salamandridae</taxon>
        <taxon>Pleurodelinae</taxon>
        <taxon>Pleurodeles</taxon>
    </lineage>
</organism>